<reference evidence="4" key="1">
    <citation type="submission" date="2018-05" db="EMBL/GenBank/DDBJ databases">
        <authorList>
            <person name="Li X."/>
        </authorList>
    </citation>
    <scope>NUCLEOTIDE SEQUENCE [LARGE SCALE GENOMIC DNA]</scope>
    <source>
        <strain evidence="4">YIM 73061</strain>
    </source>
</reference>
<evidence type="ECO:0000256" key="1">
    <source>
        <dbReference type="SAM" id="MobiDB-lite"/>
    </source>
</evidence>
<dbReference type="AlphaFoldDB" id="A0A328ADP0"/>
<protein>
    <submittedName>
        <fullName evidence="3">Uncharacterized protein</fullName>
    </submittedName>
</protein>
<evidence type="ECO:0000256" key="2">
    <source>
        <dbReference type="SAM" id="Phobius"/>
    </source>
</evidence>
<name>A0A328ADP0_9CAUL</name>
<keyword evidence="4" id="KW-1185">Reference proteome</keyword>
<organism evidence="3 4">
    <name type="scientific">Phenylobacterium deserti</name>
    <dbReference type="NCBI Taxonomy" id="1914756"/>
    <lineage>
        <taxon>Bacteria</taxon>
        <taxon>Pseudomonadati</taxon>
        <taxon>Pseudomonadota</taxon>
        <taxon>Alphaproteobacteria</taxon>
        <taxon>Caulobacterales</taxon>
        <taxon>Caulobacteraceae</taxon>
        <taxon>Phenylobacterium</taxon>
    </lineage>
</organism>
<feature type="compositionally biased region" description="Basic and acidic residues" evidence="1">
    <location>
        <begin position="84"/>
        <end position="96"/>
    </location>
</feature>
<accession>A0A328ADP0</accession>
<dbReference type="Proteomes" id="UP000249725">
    <property type="component" value="Unassembled WGS sequence"/>
</dbReference>
<feature type="transmembrane region" description="Helical" evidence="2">
    <location>
        <begin position="34"/>
        <end position="55"/>
    </location>
</feature>
<keyword evidence="2" id="KW-1133">Transmembrane helix</keyword>
<keyword evidence="2" id="KW-0472">Membrane</keyword>
<evidence type="ECO:0000313" key="3">
    <source>
        <dbReference type="EMBL" id="RAK52617.1"/>
    </source>
</evidence>
<proteinExistence type="predicted"/>
<dbReference type="EMBL" id="QFYR01000002">
    <property type="protein sequence ID" value="RAK52617.1"/>
    <property type="molecule type" value="Genomic_DNA"/>
</dbReference>
<keyword evidence="2" id="KW-0812">Transmembrane</keyword>
<gene>
    <name evidence="3" type="ORF">DJ018_10460</name>
</gene>
<comment type="caution">
    <text evidence="3">The sequence shown here is derived from an EMBL/GenBank/DDBJ whole genome shotgun (WGS) entry which is preliminary data.</text>
</comment>
<feature type="region of interest" description="Disordered" evidence="1">
    <location>
        <begin position="62"/>
        <end position="104"/>
    </location>
</feature>
<evidence type="ECO:0000313" key="4">
    <source>
        <dbReference type="Proteomes" id="UP000249725"/>
    </source>
</evidence>
<sequence length="138" mass="15140">MLRAIRAGRRGSACWRSPVASQPRAGYPARRRRVVASAVVAFSIFVQRLSMPWMIHRLGLTRPAADPADRQDPATRPASGGAREIGRDTHEIRGERTAAPSSGKGAFGFSRWRLVSPRRPAIVRDKRVAQSASDRATV</sequence>